<name>A0A1G8QK79_9RHOB</name>
<protein>
    <submittedName>
        <fullName evidence="2">SapC protein</fullName>
    </submittedName>
</protein>
<proteinExistence type="predicted"/>
<evidence type="ECO:0000313" key="2">
    <source>
        <dbReference type="EMBL" id="SDJ05056.1"/>
    </source>
</evidence>
<dbReference type="RefSeq" id="WP_089849365.1">
    <property type="nucleotide sequence ID" value="NZ_FNEJ01000016.1"/>
</dbReference>
<dbReference type="InterPro" id="IPR010836">
    <property type="entry name" value="SapC"/>
</dbReference>
<evidence type="ECO:0000313" key="3">
    <source>
        <dbReference type="Proteomes" id="UP000199093"/>
    </source>
</evidence>
<accession>A0A1G8QK79</accession>
<evidence type="ECO:0000256" key="1">
    <source>
        <dbReference type="SAM" id="MobiDB-lite"/>
    </source>
</evidence>
<dbReference type="STRING" id="555512.SAMN04487993_101634"/>
<sequence>MSTPTQIMSLADHLARTGQPVEAETSPALSWTPFASYGFARDFLSVPVVLAELHQTACAMPILFASHGGALYPAALLRLQDEADTRVITETGDWSGIYVPGQLRAHPFACALAPDFRILRDPGSPCFGPGTAAPRRAFDGTGAPTPDFTRLQAFLQAWHLSLRQTLRAGAAIAKAALLRPAQSLPAFADPCFAPYRVVDPPALSRLGQARKLALLDTGAMELLHAHLTSLETVPHLRRLARALRAGPRQTGAQSPSPDGLGGFLDAMTLAYEQDSATSPYSTSEGS</sequence>
<keyword evidence="3" id="KW-1185">Reference proteome</keyword>
<gene>
    <name evidence="2" type="ORF">SAMN04487993_101634</name>
</gene>
<reference evidence="2 3" key="1">
    <citation type="submission" date="2016-10" db="EMBL/GenBank/DDBJ databases">
        <authorList>
            <person name="de Groot N.N."/>
        </authorList>
    </citation>
    <scope>NUCLEOTIDE SEQUENCE [LARGE SCALE GENOMIC DNA]</scope>
    <source>
        <strain evidence="2 3">DSM 26424</strain>
    </source>
</reference>
<organism evidence="2 3">
    <name type="scientific">Salipiger marinus</name>
    <dbReference type="NCBI Taxonomy" id="555512"/>
    <lineage>
        <taxon>Bacteria</taxon>
        <taxon>Pseudomonadati</taxon>
        <taxon>Pseudomonadota</taxon>
        <taxon>Alphaproteobacteria</taxon>
        <taxon>Rhodobacterales</taxon>
        <taxon>Roseobacteraceae</taxon>
        <taxon>Salipiger</taxon>
    </lineage>
</organism>
<dbReference type="Pfam" id="PF07277">
    <property type="entry name" value="SapC"/>
    <property type="match status" value="1"/>
</dbReference>
<dbReference type="EMBL" id="FNEJ01000016">
    <property type="protein sequence ID" value="SDJ05056.1"/>
    <property type="molecule type" value="Genomic_DNA"/>
</dbReference>
<dbReference type="AlphaFoldDB" id="A0A1G8QK79"/>
<dbReference type="OrthoDB" id="9806524at2"/>
<feature type="region of interest" description="Disordered" evidence="1">
    <location>
        <begin position="244"/>
        <end position="263"/>
    </location>
</feature>
<dbReference type="Proteomes" id="UP000199093">
    <property type="component" value="Unassembled WGS sequence"/>
</dbReference>